<evidence type="ECO:0000313" key="1">
    <source>
        <dbReference type="EMBL" id="JAE32677.1"/>
    </source>
</evidence>
<reference evidence="1" key="1">
    <citation type="submission" date="2014-09" db="EMBL/GenBank/DDBJ databases">
        <authorList>
            <person name="Magalhaes I.L.F."/>
            <person name="Oliveira U."/>
            <person name="Santos F.R."/>
            <person name="Vidigal T.H.D.A."/>
            <person name="Brescovit A.D."/>
            <person name="Santos A.J."/>
        </authorList>
    </citation>
    <scope>NUCLEOTIDE SEQUENCE</scope>
    <source>
        <tissue evidence="1">Shoot tissue taken approximately 20 cm above the soil surface</tissue>
    </source>
</reference>
<dbReference type="EMBL" id="GBRH01165219">
    <property type="protein sequence ID" value="JAE32677.1"/>
    <property type="molecule type" value="Transcribed_RNA"/>
</dbReference>
<protein>
    <submittedName>
        <fullName evidence="1">Uncharacterized protein</fullName>
    </submittedName>
</protein>
<accession>A0A0A9H7H0</accession>
<reference evidence="1" key="2">
    <citation type="journal article" date="2015" name="Data Brief">
        <title>Shoot transcriptome of the giant reed, Arundo donax.</title>
        <authorList>
            <person name="Barrero R.A."/>
            <person name="Guerrero F.D."/>
            <person name="Moolhuijzen P."/>
            <person name="Goolsby J.A."/>
            <person name="Tidwell J."/>
            <person name="Bellgard S.E."/>
            <person name="Bellgard M.I."/>
        </authorList>
    </citation>
    <scope>NUCLEOTIDE SEQUENCE</scope>
    <source>
        <tissue evidence="1">Shoot tissue taken approximately 20 cm above the soil surface</tissue>
    </source>
</reference>
<sequence>MRSIWGPCSISMQKLKKTIIDHLFYSKLPSSLILMGEQIIFLPFHLIF</sequence>
<name>A0A0A9H7H0_ARUDO</name>
<dbReference type="AlphaFoldDB" id="A0A0A9H7H0"/>
<organism evidence="1">
    <name type="scientific">Arundo donax</name>
    <name type="common">Giant reed</name>
    <name type="synonym">Donax arundinaceus</name>
    <dbReference type="NCBI Taxonomy" id="35708"/>
    <lineage>
        <taxon>Eukaryota</taxon>
        <taxon>Viridiplantae</taxon>
        <taxon>Streptophyta</taxon>
        <taxon>Embryophyta</taxon>
        <taxon>Tracheophyta</taxon>
        <taxon>Spermatophyta</taxon>
        <taxon>Magnoliopsida</taxon>
        <taxon>Liliopsida</taxon>
        <taxon>Poales</taxon>
        <taxon>Poaceae</taxon>
        <taxon>PACMAD clade</taxon>
        <taxon>Arundinoideae</taxon>
        <taxon>Arundineae</taxon>
        <taxon>Arundo</taxon>
    </lineage>
</organism>
<proteinExistence type="predicted"/>